<proteinExistence type="predicted"/>
<sequence length="239" mass="27644">MEQDILIQKYLSGTLSKEENLSFTELLENDVDFAEKVAEHTNIQKAIQATEREELKTYLQSLESKNTKKSNPIFNKKWLAIAAIFLMLISVTYYQFSLDKDTNELYATYFEPYPNALYPITRGQNKGEKAQLFAAYEIGDYITAKKGFQNMLNSNYDADIQFYYTMSLLNLGDIETAHKNLQVLKKETTLFTPQLYWYSALIALKKGEKDQVRIQLDSLENLKSGYKMKESLALLKVLE</sequence>
<dbReference type="Proteomes" id="UP000464657">
    <property type="component" value="Chromosome"/>
</dbReference>
<keyword evidence="1" id="KW-0472">Membrane</keyword>
<keyword evidence="1" id="KW-1133">Transmembrane helix</keyword>
<name>A0A7L4ZGA0_9FLAO</name>
<dbReference type="RefSeq" id="WP_160128393.1">
    <property type="nucleotide sequence ID" value="NZ_CP019288.1"/>
</dbReference>
<dbReference type="OrthoDB" id="979271at2"/>
<accession>A0A7L4ZGA0</accession>
<organism evidence="2 3">
    <name type="scientific">Kordia antarctica</name>
    <dbReference type="NCBI Taxonomy" id="1218801"/>
    <lineage>
        <taxon>Bacteria</taxon>
        <taxon>Pseudomonadati</taxon>
        <taxon>Bacteroidota</taxon>
        <taxon>Flavobacteriia</taxon>
        <taxon>Flavobacteriales</taxon>
        <taxon>Flavobacteriaceae</taxon>
        <taxon>Kordia</taxon>
    </lineage>
</organism>
<protein>
    <recommendedName>
        <fullName evidence="4">Tetratricopeptide repeat protein</fullName>
    </recommendedName>
</protein>
<evidence type="ECO:0000313" key="2">
    <source>
        <dbReference type="EMBL" id="QHI35665.1"/>
    </source>
</evidence>
<evidence type="ECO:0000256" key="1">
    <source>
        <dbReference type="SAM" id="Phobius"/>
    </source>
</evidence>
<gene>
    <name evidence="2" type="ORF">IMCC3317_10110</name>
</gene>
<evidence type="ECO:0000313" key="3">
    <source>
        <dbReference type="Proteomes" id="UP000464657"/>
    </source>
</evidence>
<dbReference type="EMBL" id="CP019288">
    <property type="protein sequence ID" value="QHI35665.1"/>
    <property type="molecule type" value="Genomic_DNA"/>
</dbReference>
<dbReference type="AlphaFoldDB" id="A0A7L4ZGA0"/>
<reference evidence="2 3" key="1">
    <citation type="journal article" date="2013" name="Int. J. Syst. Evol. Microbiol.">
        <title>Kordia antarctica sp. nov., isolated from Antarctic seawater.</title>
        <authorList>
            <person name="Baek K."/>
            <person name="Choi A."/>
            <person name="Kang I."/>
            <person name="Lee K."/>
            <person name="Cho J.C."/>
        </authorList>
    </citation>
    <scope>NUCLEOTIDE SEQUENCE [LARGE SCALE GENOMIC DNA]</scope>
    <source>
        <strain evidence="2 3">IMCC3317</strain>
    </source>
</reference>
<feature type="transmembrane region" description="Helical" evidence="1">
    <location>
        <begin position="78"/>
        <end position="96"/>
    </location>
</feature>
<dbReference type="KEGG" id="kan:IMCC3317_10110"/>
<keyword evidence="3" id="KW-1185">Reference proteome</keyword>
<evidence type="ECO:0008006" key="4">
    <source>
        <dbReference type="Google" id="ProtNLM"/>
    </source>
</evidence>
<keyword evidence="1" id="KW-0812">Transmembrane</keyword>